<comment type="caution">
    <text evidence="1">The sequence shown here is derived from an EMBL/GenBank/DDBJ whole genome shotgun (WGS) entry which is preliminary data.</text>
</comment>
<dbReference type="InterPro" id="IPR046713">
    <property type="entry name" value="DUF6786"/>
</dbReference>
<name>A0A3N4QC59_9BACT</name>
<keyword evidence="2" id="KW-1185">Reference proteome</keyword>
<evidence type="ECO:0000313" key="1">
    <source>
        <dbReference type="EMBL" id="RPE09344.1"/>
    </source>
</evidence>
<dbReference type="AlphaFoldDB" id="A0A3N4QC59"/>
<dbReference type="OrthoDB" id="1113889at2"/>
<sequence length="418" mass="46113">MELFRHIMKNYLICSAMLLAACGPGSKQRQKTQQGDSTVASISRPENFGADVAFLQTHVETIVLKDSTSKAAIAVVPAWQGRVMTSTAEGDDGRSLGWLNHSLIADGKIQPHINAYGGEDRFWLGPEGSQNSFYFAPGDTFNLSRWQVPAPIDTEPFNVVQKSKASVSFEKDMQLTNYKGHVFHIRARRTITLIARRDIRNYLGVDLHKSVHAVAFHSANTIINSGKQKWDTASGMPSIWILGMFPASAKNMVVVPLRNGSNVNDAYFGKVPAERLAVENKVAFFKADANHRSKIGVPQADCYNYLGSYDAEHKVLTIVQFTLPRSPQRYVNAVWGVQPNPFGGDVLNAYNDGPPAGNQPQLGRFFELESSSPAAGLKPGGALEHYHRTIHLQGEEKRLGPIVEKLFGVTLAEIRKRV</sequence>
<organism evidence="1 2">
    <name type="scientific">Chitinophaga lutea</name>
    <dbReference type="NCBI Taxonomy" id="2488634"/>
    <lineage>
        <taxon>Bacteria</taxon>
        <taxon>Pseudomonadati</taxon>
        <taxon>Bacteroidota</taxon>
        <taxon>Chitinophagia</taxon>
        <taxon>Chitinophagales</taxon>
        <taxon>Chitinophagaceae</taxon>
        <taxon>Chitinophaga</taxon>
    </lineage>
</organism>
<dbReference type="EMBL" id="RPDH01000002">
    <property type="protein sequence ID" value="RPE09344.1"/>
    <property type="molecule type" value="Genomic_DNA"/>
</dbReference>
<gene>
    <name evidence="1" type="ORF">EGT74_20320</name>
</gene>
<dbReference type="Proteomes" id="UP000278351">
    <property type="component" value="Unassembled WGS sequence"/>
</dbReference>
<dbReference type="RefSeq" id="WP_123848339.1">
    <property type="nucleotide sequence ID" value="NZ_RPDH01000002.1"/>
</dbReference>
<reference evidence="1 2" key="1">
    <citation type="submission" date="2018-11" db="EMBL/GenBank/DDBJ databases">
        <title>Chitinophaga lutea sp.nov., isolate from arsenic contaminated soil.</title>
        <authorList>
            <person name="Zong Y."/>
        </authorList>
    </citation>
    <scope>NUCLEOTIDE SEQUENCE [LARGE SCALE GENOMIC DNA]</scope>
    <source>
        <strain evidence="1 2">ZY74</strain>
    </source>
</reference>
<dbReference type="PROSITE" id="PS51257">
    <property type="entry name" value="PROKAR_LIPOPROTEIN"/>
    <property type="match status" value="1"/>
</dbReference>
<protein>
    <submittedName>
        <fullName evidence="1">Uncharacterized protein</fullName>
    </submittedName>
</protein>
<evidence type="ECO:0000313" key="2">
    <source>
        <dbReference type="Proteomes" id="UP000278351"/>
    </source>
</evidence>
<accession>A0A3N4QC59</accession>
<dbReference type="Pfam" id="PF20583">
    <property type="entry name" value="DUF6786"/>
    <property type="match status" value="1"/>
</dbReference>
<proteinExistence type="predicted"/>